<evidence type="ECO:0000256" key="3">
    <source>
        <dbReference type="ARBA" id="ARBA00022692"/>
    </source>
</evidence>
<organism evidence="11 12">
    <name type="scientific">Callorhinchus milii</name>
    <name type="common">Ghost shark</name>
    <dbReference type="NCBI Taxonomy" id="7868"/>
    <lineage>
        <taxon>Eukaryota</taxon>
        <taxon>Metazoa</taxon>
        <taxon>Chordata</taxon>
        <taxon>Craniata</taxon>
        <taxon>Vertebrata</taxon>
        <taxon>Chondrichthyes</taxon>
        <taxon>Holocephali</taxon>
        <taxon>Chimaeriformes</taxon>
        <taxon>Callorhinchidae</taxon>
        <taxon>Callorhinchus</taxon>
    </lineage>
</organism>
<keyword evidence="5" id="KW-0297">G-protein coupled receptor</keyword>
<reference evidence="11" key="5">
    <citation type="submission" date="2025-09" db="UniProtKB">
        <authorList>
            <consortium name="Ensembl"/>
        </authorList>
    </citation>
    <scope>IDENTIFICATION</scope>
</reference>
<evidence type="ECO:0000259" key="10">
    <source>
        <dbReference type="PROSITE" id="PS50262"/>
    </source>
</evidence>
<dbReference type="Ensembl" id="ENSCMIT00000010486.1">
    <property type="protein sequence ID" value="ENSCMIP00000010216.1"/>
    <property type="gene ID" value="ENSCMIG00000005378.1"/>
</dbReference>
<feature type="transmembrane region" description="Helical" evidence="9">
    <location>
        <begin position="66"/>
        <end position="85"/>
    </location>
</feature>
<evidence type="ECO:0000256" key="9">
    <source>
        <dbReference type="SAM" id="Phobius"/>
    </source>
</evidence>
<name>A0A4W3H3C7_CALMI</name>
<dbReference type="GO" id="GO:0005886">
    <property type="term" value="C:plasma membrane"/>
    <property type="evidence" value="ECO:0007669"/>
    <property type="project" value="UniProtKB-SubCell"/>
</dbReference>
<evidence type="ECO:0000313" key="12">
    <source>
        <dbReference type="Proteomes" id="UP000314986"/>
    </source>
</evidence>
<feature type="domain" description="G-protein coupled receptors family 1 profile" evidence="10">
    <location>
        <begin position="3"/>
        <end position="275"/>
    </location>
</feature>
<dbReference type="PRINTS" id="PR00237">
    <property type="entry name" value="GPCRRHODOPSN"/>
</dbReference>
<evidence type="ECO:0000256" key="5">
    <source>
        <dbReference type="ARBA" id="ARBA00023040"/>
    </source>
</evidence>
<keyword evidence="8" id="KW-0807">Transducer</keyword>
<accession>A0A4W3H3C7</accession>
<dbReference type="PANTHER" id="PTHR46272">
    <property type="entry name" value="G_PROTEIN_RECEP_F1_2 DOMAIN-CONTAINING PROTEIN"/>
    <property type="match status" value="1"/>
</dbReference>
<dbReference type="Gene3D" id="1.20.1070.10">
    <property type="entry name" value="Rhodopsin 7-helix transmembrane proteins"/>
    <property type="match status" value="1"/>
</dbReference>
<feature type="transmembrane region" description="Helical" evidence="9">
    <location>
        <begin position="21"/>
        <end position="46"/>
    </location>
</feature>
<feature type="transmembrane region" description="Helical" evidence="9">
    <location>
        <begin position="253"/>
        <end position="277"/>
    </location>
</feature>
<dbReference type="PANTHER" id="PTHR46272:SF6">
    <property type="entry name" value="G-PROTEIN COUPLED RECEPTOR 139-RELATED"/>
    <property type="match status" value="1"/>
</dbReference>
<dbReference type="SUPFAM" id="SSF81321">
    <property type="entry name" value="Family A G protein-coupled receptor-like"/>
    <property type="match status" value="1"/>
</dbReference>
<dbReference type="GeneTree" id="ENSGT00970000196759"/>
<sequence>KFMNLVAIVILSRRKCGLSRCITLYLLAMAVGDLMVVIFDVIFYRIGYLYFPGSFLNLTTVCRANIFLLTVSTECSVWFTVAFTFDRFVAICRQKLGKRYCSEKTATRVLGALLIVNCLKGTATHFVFGAQYEINGVSWGCVLNPSFGSSLGWKVCTFIFYIWNPSLPFLLILLCNALTVRYILAASLVRKRLRNQVNAAQSKDTELESRKKSVILLLTVSGSFILLWMTYFVNGIYGRITVKYYYTSLEDPLFIAQQVGIMLQLLSCGTNTCIYVVSQRKARGVKPYQAPAGLGMPRGAKVLRSKFCEFGNRRGRHRHQGSRCRDKNSNLCLFQCQTLTLSSASRKLPLVKGAI</sequence>
<dbReference type="GO" id="GO:0004930">
    <property type="term" value="F:G protein-coupled receptor activity"/>
    <property type="evidence" value="ECO:0007669"/>
    <property type="project" value="UniProtKB-KW"/>
</dbReference>
<dbReference type="InterPro" id="IPR017452">
    <property type="entry name" value="GPCR_Rhodpsn_7TM"/>
</dbReference>
<protein>
    <recommendedName>
        <fullName evidence="10">G-protein coupled receptors family 1 profile domain-containing protein</fullName>
    </recommendedName>
</protein>
<dbReference type="PROSITE" id="PS50262">
    <property type="entry name" value="G_PROTEIN_RECEP_F1_2"/>
    <property type="match status" value="1"/>
</dbReference>
<feature type="transmembrane region" description="Helical" evidence="9">
    <location>
        <begin position="213"/>
        <end position="233"/>
    </location>
</feature>
<keyword evidence="4 9" id="KW-1133">Transmembrane helix</keyword>
<evidence type="ECO:0000256" key="7">
    <source>
        <dbReference type="ARBA" id="ARBA00023170"/>
    </source>
</evidence>
<keyword evidence="7" id="KW-0675">Receptor</keyword>
<dbReference type="Pfam" id="PF00001">
    <property type="entry name" value="7tm_1"/>
    <property type="match status" value="1"/>
</dbReference>
<evidence type="ECO:0000256" key="8">
    <source>
        <dbReference type="ARBA" id="ARBA00023224"/>
    </source>
</evidence>
<feature type="transmembrane region" description="Helical" evidence="9">
    <location>
        <begin position="106"/>
        <end position="128"/>
    </location>
</feature>
<evidence type="ECO:0000313" key="11">
    <source>
        <dbReference type="Ensembl" id="ENSCMIP00000010216.1"/>
    </source>
</evidence>
<evidence type="ECO:0000256" key="4">
    <source>
        <dbReference type="ARBA" id="ARBA00022989"/>
    </source>
</evidence>
<reference evidence="12" key="2">
    <citation type="journal article" date="2007" name="PLoS Biol.">
        <title>Survey sequencing and comparative analysis of the elephant shark (Callorhinchus milii) genome.</title>
        <authorList>
            <person name="Venkatesh B."/>
            <person name="Kirkness E.F."/>
            <person name="Loh Y.H."/>
            <person name="Halpern A.L."/>
            <person name="Lee A.P."/>
            <person name="Johnson J."/>
            <person name="Dandona N."/>
            <person name="Viswanathan L.D."/>
            <person name="Tay A."/>
            <person name="Venter J.C."/>
            <person name="Strausberg R.L."/>
            <person name="Brenner S."/>
        </authorList>
    </citation>
    <scope>NUCLEOTIDE SEQUENCE [LARGE SCALE GENOMIC DNA]</scope>
</reference>
<dbReference type="InParanoid" id="A0A4W3H3C7"/>
<evidence type="ECO:0000256" key="2">
    <source>
        <dbReference type="ARBA" id="ARBA00022475"/>
    </source>
</evidence>
<keyword evidence="12" id="KW-1185">Reference proteome</keyword>
<dbReference type="Proteomes" id="UP000314986">
    <property type="component" value="Unassembled WGS sequence"/>
</dbReference>
<comment type="subcellular location">
    <subcellularLocation>
        <location evidence="1">Cell membrane</location>
        <topology evidence="1">Multi-pass membrane protein</topology>
    </subcellularLocation>
</comment>
<evidence type="ECO:0000256" key="6">
    <source>
        <dbReference type="ARBA" id="ARBA00023136"/>
    </source>
</evidence>
<proteinExistence type="predicted"/>
<reference evidence="12" key="3">
    <citation type="journal article" date="2014" name="Nature">
        <title>Elephant shark genome provides unique insights into gnathostome evolution.</title>
        <authorList>
            <consortium name="International Elephant Shark Genome Sequencing Consortium"/>
            <person name="Venkatesh B."/>
            <person name="Lee A.P."/>
            <person name="Ravi V."/>
            <person name="Maurya A.K."/>
            <person name="Lian M.M."/>
            <person name="Swann J.B."/>
            <person name="Ohta Y."/>
            <person name="Flajnik M.F."/>
            <person name="Sutoh Y."/>
            <person name="Kasahara M."/>
            <person name="Hoon S."/>
            <person name="Gangu V."/>
            <person name="Roy S.W."/>
            <person name="Irimia M."/>
            <person name="Korzh V."/>
            <person name="Kondrychyn I."/>
            <person name="Lim Z.W."/>
            <person name="Tay B.H."/>
            <person name="Tohari S."/>
            <person name="Kong K.W."/>
            <person name="Ho S."/>
            <person name="Lorente-Galdos B."/>
            <person name="Quilez J."/>
            <person name="Marques-Bonet T."/>
            <person name="Raney B.J."/>
            <person name="Ingham P.W."/>
            <person name="Tay A."/>
            <person name="Hillier L.W."/>
            <person name="Minx P."/>
            <person name="Boehm T."/>
            <person name="Wilson R.K."/>
            <person name="Brenner S."/>
            <person name="Warren W.C."/>
        </authorList>
    </citation>
    <scope>NUCLEOTIDE SEQUENCE [LARGE SCALE GENOMIC DNA]</scope>
</reference>
<keyword evidence="6 9" id="KW-0472">Membrane</keyword>
<dbReference type="InterPro" id="IPR052477">
    <property type="entry name" value="Orphan_GPCR1"/>
</dbReference>
<keyword evidence="2" id="KW-1003">Cell membrane</keyword>
<evidence type="ECO:0000256" key="1">
    <source>
        <dbReference type="ARBA" id="ARBA00004651"/>
    </source>
</evidence>
<reference evidence="12" key="1">
    <citation type="journal article" date="2006" name="Science">
        <title>Ancient noncoding elements conserved in the human genome.</title>
        <authorList>
            <person name="Venkatesh B."/>
            <person name="Kirkness E.F."/>
            <person name="Loh Y.H."/>
            <person name="Halpern A.L."/>
            <person name="Lee A.P."/>
            <person name="Johnson J."/>
            <person name="Dandona N."/>
            <person name="Viswanathan L.D."/>
            <person name="Tay A."/>
            <person name="Venter J.C."/>
            <person name="Strausberg R.L."/>
            <person name="Brenner S."/>
        </authorList>
    </citation>
    <scope>NUCLEOTIDE SEQUENCE [LARGE SCALE GENOMIC DNA]</scope>
</reference>
<keyword evidence="3 9" id="KW-0812">Transmembrane</keyword>
<dbReference type="InterPro" id="IPR000276">
    <property type="entry name" value="GPCR_Rhodpsn"/>
</dbReference>
<dbReference type="AlphaFoldDB" id="A0A4W3H3C7"/>
<feature type="transmembrane region" description="Helical" evidence="9">
    <location>
        <begin position="158"/>
        <end position="184"/>
    </location>
</feature>
<reference evidence="11" key="4">
    <citation type="submission" date="2025-08" db="UniProtKB">
        <authorList>
            <consortium name="Ensembl"/>
        </authorList>
    </citation>
    <scope>IDENTIFICATION</scope>
</reference>